<reference evidence="5 6" key="1">
    <citation type="submission" date="2020-10" db="EMBL/GenBank/DDBJ databases">
        <title>Pygocentrus nattereri (red-bellied piranha) genome, fPygNat1, primary haplotype.</title>
        <authorList>
            <person name="Myers G."/>
            <person name="Meyer A."/>
            <person name="Karagic N."/>
            <person name="Pippel M."/>
            <person name="Winkler S."/>
            <person name="Tracey A."/>
            <person name="Wood J."/>
            <person name="Formenti G."/>
            <person name="Howe K."/>
            <person name="Fedrigo O."/>
            <person name="Jarvis E.D."/>
        </authorList>
    </citation>
    <scope>NUCLEOTIDE SEQUENCE [LARGE SCALE GENOMIC DNA]</scope>
</reference>
<dbReference type="RefSeq" id="XP_017539892.1">
    <property type="nucleotide sequence ID" value="XM_017684403.2"/>
</dbReference>
<dbReference type="InterPro" id="IPR006703">
    <property type="entry name" value="G_AIG1"/>
</dbReference>
<dbReference type="PANTHER" id="PTHR32046:SF11">
    <property type="entry name" value="IMMUNE-ASSOCIATED NUCLEOTIDE-BINDING PROTEIN 10-LIKE"/>
    <property type="match status" value="1"/>
</dbReference>
<dbReference type="PANTHER" id="PTHR32046">
    <property type="entry name" value="G DOMAIN-CONTAINING PROTEIN"/>
    <property type="match status" value="1"/>
</dbReference>
<dbReference type="Proteomes" id="UP001501920">
    <property type="component" value="Chromosome 22"/>
</dbReference>
<evidence type="ECO:0000256" key="3">
    <source>
        <dbReference type="SAM" id="Coils"/>
    </source>
</evidence>
<dbReference type="GeneTree" id="ENSGT00500000044904"/>
<feature type="domain" description="AIG1-type G" evidence="4">
    <location>
        <begin position="61"/>
        <end position="281"/>
    </location>
</feature>
<dbReference type="PROSITE" id="PS00675">
    <property type="entry name" value="SIGMA54_INTERACT_1"/>
    <property type="match status" value="1"/>
</dbReference>
<evidence type="ECO:0000259" key="4">
    <source>
        <dbReference type="Pfam" id="PF04548"/>
    </source>
</evidence>
<protein>
    <recommendedName>
        <fullName evidence="4">AIG1-type G domain-containing protein</fullName>
    </recommendedName>
</protein>
<dbReference type="GeneID" id="108412406"/>
<reference evidence="5" key="3">
    <citation type="submission" date="2025-09" db="UniProtKB">
        <authorList>
            <consortium name="Ensembl"/>
        </authorList>
    </citation>
    <scope>IDENTIFICATION</scope>
</reference>
<evidence type="ECO:0000256" key="1">
    <source>
        <dbReference type="ARBA" id="ARBA00008535"/>
    </source>
</evidence>
<dbReference type="SUPFAM" id="SSF52540">
    <property type="entry name" value="P-loop containing nucleoside triphosphate hydrolases"/>
    <property type="match status" value="1"/>
</dbReference>
<accession>A0AAR2K9E2</accession>
<organism evidence="5 6">
    <name type="scientific">Pygocentrus nattereri</name>
    <name type="common">Red-bellied piranha</name>
    <dbReference type="NCBI Taxonomy" id="42514"/>
    <lineage>
        <taxon>Eukaryota</taxon>
        <taxon>Metazoa</taxon>
        <taxon>Chordata</taxon>
        <taxon>Craniata</taxon>
        <taxon>Vertebrata</taxon>
        <taxon>Euteleostomi</taxon>
        <taxon>Actinopterygii</taxon>
        <taxon>Neopterygii</taxon>
        <taxon>Teleostei</taxon>
        <taxon>Ostariophysi</taxon>
        <taxon>Characiformes</taxon>
        <taxon>Characoidei</taxon>
        <taxon>Pygocentrus</taxon>
    </lineage>
</organism>
<dbReference type="GO" id="GO:0005525">
    <property type="term" value="F:GTP binding"/>
    <property type="evidence" value="ECO:0007669"/>
    <property type="project" value="InterPro"/>
</dbReference>
<evidence type="ECO:0000313" key="6">
    <source>
        <dbReference type="Proteomes" id="UP001501920"/>
    </source>
</evidence>
<sequence length="575" mass="65952">MAQRFSDPSSVLMDLIRKSDNVREGPPALYRLKTTRSNLDKDGKIRKWTFGLKCANMQNKTVLIVGETGTGKTTVINTMINYFLGVKFENKLWFEITEEVKKDQTESQTSEITAYEIFSEEKLSSLTIIDTPGYGDTRGIDKDTEIAQNLHSLFLHETGVKDLDAVCLVLKASQNRISEFQRYIFEAVLSLFGKDIEDIVVLFITHSDGLVPRNALDAVKKEEIPCCYSENEPVYFLFNNCQSERQKDTKQKKASQRVFKSSWEMGEESMEDFFESLKSQQRKSITMTLSVLEKRAQVEACVQSLKEGIEFTELKQIELNEVQDKLKQHKRAIQKNGKFSFTIKIACKEIVNSGYMFDRKVTRCDKCKENCHQYFCWWAGSAEDCKVMKNGYCTVCKCHYSKHKKEGKKYVTTMKEEVVTFEDLKNKYINKHEGEVTYDKRTFQTVATGLKEEEEMTNLERSLKQLLAENEEQKKILVKEAYEAIMKLSDIALKPNSAFTLLHLEFLIPRVEEAGKAEWAQKLKDMQKETTKQSTHSVFKVLQMMKGGINAVGTGFSTFFGGIMSSQGRHNSSAK</sequence>
<dbReference type="Pfam" id="PF04548">
    <property type="entry name" value="AIG1"/>
    <property type="match status" value="1"/>
</dbReference>
<dbReference type="InterPro" id="IPR025662">
    <property type="entry name" value="Sigma_54_int_dom_ATP-bd_1"/>
</dbReference>
<keyword evidence="2" id="KW-0547">Nucleotide-binding</keyword>
<dbReference type="CDD" id="cd00882">
    <property type="entry name" value="Ras_like_GTPase"/>
    <property type="match status" value="1"/>
</dbReference>
<dbReference type="Ensembl" id="ENSPNAT00000052063.1">
    <property type="protein sequence ID" value="ENSPNAP00000059099.1"/>
    <property type="gene ID" value="ENSPNAG00000035866.1"/>
</dbReference>
<evidence type="ECO:0000256" key="2">
    <source>
        <dbReference type="ARBA" id="ARBA00022741"/>
    </source>
</evidence>
<proteinExistence type="inferred from homology"/>
<name>A0AAR2K9E2_PYGNA</name>
<evidence type="ECO:0000313" key="5">
    <source>
        <dbReference type="Ensembl" id="ENSPNAP00000059099.1"/>
    </source>
</evidence>
<keyword evidence="6" id="KW-1185">Reference proteome</keyword>
<dbReference type="InterPro" id="IPR027417">
    <property type="entry name" value="P-loop_NTPase"/>
</dbReference>
<comment type="similarity">
    <text evidence="1">Belongs to the TRAFAC class TrmE-Era-EngA-EngB-Septin-like GTPase superfamily. AIG1/Toc34/Toc159-like paraseptin GTPase family. IAN subfamily.</text>
</comment>
<reference evidence="5" key="2">
    <citation type="submission" date="2025-08" db="UniProtKB">
        <authorList>
            <consortium name="Ensembl"/>
        </authorList>
    </citation>
    <scope>IDENTIFICATION</scope>
</reference>
<dbReference type="AlphaFoldDB" id="A0AAR2K9E2"/>
<feature type="coiled-coil region" evidence="3">
    <location>
        <begin position="449"/>
        <end position="476"/>
    </location>
</feature>
<dbReference type="Gene3D" id="3.40.50.300">
    <property type="entry name" value="P-loop containing nucleotide triphosphate hydrolases"/>
    <property type="match status" value="1"/>
</dbReference>
<keyword evidence="3" id="KW-0175">Coiled coil</keyword>